<evidence type="ECO:0000256" key="2">
    <source>
        <dbReference type="ARBA" id="ARBA00022980"/>
    </source>
</evidence>
<name>K8EC54_9CHLO</name>
<keyword evidence="5" id="KW-1185">Reference proteome</keyword>
<dbReference type="GO" id="GO:0006412">
    <property type="term" value="P:translation"/>
    <property type="evidence" value="ECO:0007669"/>
    <property type="project" value="InterPro"/>
</dbReference>
<evidence type="ECO:0000313" key="5">
    <source>
        <dbReference type="Proteomes" id="UP000198341"/>
    </source>
</evidence>
<keyword evidence="3" id="KW-0687">Ribonucleoprotein</keyword>
<gene>
    <name evidence="4" type="ORF">Bathy03g01150</name>
</gene>
<dbReference type="STRING" id="41875.K8EC54"/>
<dbReference type="AlphaFoldDB" id="K8EC54"/>
<evidence type="ECO:0000256" key="1">
    <source>
        <dbReference type="ARBA" id="ARBA00008560"/>
    </source>
</evidence>
<protein>
    <submittedName>
        <fullName evidence="4">Uncharacterized protein</fullName>
    </submittedName>
</protein>
<evidence type="ECO:0000313" key="4">
    <source>
        <dbReference type="EMBL" id="CCO15479.1"/>
    </source>
</evidence>
<dbReference type="RefSeq" id="XP_007514042.1">
    <property type="nucleotide sequence ID" value="XM_007513980.1"/>
</dbReference>
<evidence type="ECO:0000256" key="3">
    <source>
        <dbReference type="ARBA" id="ARBA00023274"/>
    </source>
</evidence>
<dbReference type="Pfam" id="PF01783">
    <property type="entry name" value="Ribosomal_L32p"/>
    <property type="match status" value="1"/>
</dbReference>
<proteinExistence type="inferred from homology"/>
<dbReference type="GeneID" id="19016653"/>
<dbReference type="InterPro" id="IPR011332">
    <property type="entry name" value="Ribosomal_zn-bd"/>
</dbReference>
<keyword evidence="2" id="KW-0689">Ribosomal protein</keyword>
<dbReference type="Proteomes" id="UP000198341">
    <property type="component" value="Chromosome 3"/>
</dbReference>
<dbReference type="OrthoDB" id="2014905at2759"/>
<dbReference type="GO" id="GO:0015934">
    <property type="term" value="C:large ribosomal subunit"/>
    <property type="evidence" value="ECO:0007669"/>
    <property type="project" value="InterPro"/>
</dbReference>
<dbReference type="SUPFAM" id="SSF57829">
    <property type="entry name" value="Zn-binding ribosomal proteins"/>
    <property type="match status" value="1"/>
</dbReference>
<organism evidence="4 5">
    <name type="scientific">Bathycoccus prasinos</name>
    <dbReference type="NCBI Taxonomy" id="41875"/>
    <lineage>
        <taxon>Eukaryota</taxon>
        <taxon>Viridiplantae</taxon>
        <taxon>Chlorophyta</taxon>
        <taxon>Mamiellophyceae</taxon>
        <taxon>Mamiellales</taxon>
        <taxon>Bathycoccaceae</taxon>
        <taxon>Bathycoccus</taxon>
    </lineage>
</organism>
<reference evidence="4 5" key="1">
    <citation type="submission" date="2011-10" db="EMBL/GenBank/DDBJ databases">
        <authorList>
            <person name="Genoscope - CEA"/>
        </authorList>
    </citation>
    <scope>NUCLEOTIDE SEQUENCE [LARGE SCALE GENOMIC DNA]</scope>
    <source>
        <strain evidence="4 5">RCC 1105</strain>
    </source>
</reference>
<dbReference type="EMBL" id="FO082276">
    <property type="protein sequence ID" value="CCO15479.1"/>
    <property type="molecule type" value="Genomic_DNA"/>
</dbReference>
<accession>K8EC54</accession>
<comment type="similarity">
    <text evidence="1">Belongs to the bacterial ribosomal protein bL32 family.</text>
</comment>
<dbReference type="InterPro" id="IPR002677">
    <property type="entry name" value="Ribosomal_bL32"/>
</dbReference>
<sequence length="174" mass="19245">MASKRVIKEARMSTTTTSTNTTLAFIRSSFFEGGGGKGSKLFCAPCLTSSSSRRGFTVSSVSGENGIGSTIPVAFLEEKKIKNEVEVEESEETNDAFEGLPGYAPPGVDVMLMAVPKAKVTPSRKKRRNQFKRVEFVRDARKCPTCRKPMRSWHNFCCPPKDDEKEDVVYSTTE</sequence>
<dbReference type="KEGG" id="bpg:Bathy03g01150"/>
<dbReference type="GO" id="GO:0003735">
    <property type="term" value="F:structural constituent of ribosome"/>
    <property type="evidence" value="ECO:0007669"/>
    <property type="project" value="InterPro"/>
</dbReference>